<sequence>MGAPAGLLAECQKLLEASPFEYNQSLAPHVPAVWRGLSTYIARQLQQHRAIFLPAFGKFTFLKGKDDAPAFLFSDKFLKAHPRIVTKRPLPALTVHGADANYSTVAAEASVMKDQAQSIVESLFQLLGDVTEAGTRSMRIAFGNLGHITVDGRSLHFRFDPGFVMQCGTSPAVHTPPIATRTVLETLEHMAGIAKPAPTPVRDPTPLFTVHTATPKLRDEAPTVTVESGTKTKPKRRTKQPSPQLVKCASESLVSFAAQHTEAPSILPRFLIPDYPRASPVTSAVQRLIVEQAYKRLDEEKAANVDRKLTLDQDYDARFRNTEYRTLKQRAEKALAQRETTATLMLQTLEKQRAALPLPEPYVPLTVLPTAKVRTKAEEKARKAVLRKQLDDQVATQTRRDEMQSRVQRDEERFFLENVHRQDKRERHEAAVQRQLDKDMLLTEWSRQVQKK</sequence>
<evidence type="ECO:0008006" key="6">
    <source>
        <dbReference type="Google" id="ProtNLM"/>
    </source>
</evidence>
<organism evidence="4 5">
    <name type="scientific">Saprolegnia diclina (strain VS20)</name>
    <dbReference type="NCBI Taxonomy" id="1156394"/>
    <lineage>
        <taxon>Eukaryota</taxon>
        <taxon>Sar</taxon>
        <taxon>Stramenopiles</taxon>
        <taxon>Oomycota</taxon>
        <taxon>Saprolegniomycetes</taxon>
        <taxon>Saprolegniales</taxon>
        <taxon>Saprolegniaceae</taxon>
        <taxon>Saprolegnia</taxon>
    </lineage>
</organism>
<dbReference type="Proteomes" id="UP000030762">
    <property type="component" value="Unassembled WGS sequence"/>
</dbReference>
<dbReference type="InterPro" id="IPR026295">
    <property type="entry name" value="CCD81"/>
</dbReference>
<evidence type="ECO:0000256" key="1">
    <source>
        <dbReference type="SAM" id="MobiDB-lite"/>
    </source>
</evidence>
<feature type="domain" description="CCDC81 HU" evidence="3">
    <location>
        <begin position="100"/>
        <end position="165"/>
    </location>
</feature>
<dbReference type="OMA" id="RFRNTEY"/>
<dbReference type="PANTHER" id="PTHR14362">
    <property type="entry name" value="COILED-COIL DOMAIN-CONTAINING PROTEIN 81"/>
    <property type="match status" value="1"/>
</dbReference>
<evidence type="ECO:0000313" key="4">
    <source>
        <dbReference type="EMBL" id="EQC25112.1"/>
    </source>
</evidence>
<dbReference type="eggNOG" id="KOG0279">
    <property type="taxonomic scope" value="Eukaryota"/>
</dbReference>
<dbReference type="InterPro" id="IPR028034">
    <property type="entry name" value="HU-CCDC81"/>
</dbReference>
<dbReference type="GO" id="GO:0005815">
    <property type="term" value="C:microtubule organizing center"/>
    <property type="evidence" value="ECO:0007669"/>
    <property type="project" value="TreeGrafter"/>
</dbReference>
<evidence type="ECO:0000259" key="2">
    <source>
        <dbReference type="Pfam" id="PF14908"/>
    </source>
</evidence>
<reference evidence="4 5" key="1">
    <citation type="submission" date="2012-04" db="EMBL/GenBank/DDBJ databases">
        <title>The Genome Sequence of Saprolegnia declina VS20.</title>
        <authorList>
            <consortium name="The Broad Institute Genome Sequencing Platform"/>
            <person name="Russ C."/>
            <person name="Nusbaum C."/>
            <person name="Tyler B."/>
            <person name="van West P."/>
            <person name="Dieguez-Uribeondo J."/>
            <person name="de Bruijn I."/>
            <person name="Tripathy S."/>
            <person name="Jiang R."/>
            <person name="Young S.K."/>
            <person name="Zeng Q."/>
            <person name="Gargeya S."/>
            <person name="Fitzgerald M."/>
            <person name="Haas B."/>
            <person name="Abouelleil A."/>
            <person name="Alvarado L."/>
            <person name="Arachchi H.M."/>
            <person name="Berlin A."/>
            <person name="Chapman S.B."/>
            <person name="Goldberg J."/>
            <person name="Griggs A."/>
            <person name="Gujja S."/>
            <person name="Hansen M."/>
            <person name="Howarth C."/>
            <person name="Imamovic A."/>
            <person name="Larimer J."/>
            <person name="McCowen C."/>
            <person name="Montmayeur A."/>
            <person name="Murphy C."/>
            <person name="Neiman D."/>
            <person name="Pearson M."/>
            <person name="Priest M."/>
            <person name="Roberts A."/>
            <person name="Saif S."/>
            <person name="Shea T."/>
            <person name="Sisk P."/>
            <person name="Sykes S."/>
            <person name="Wortman J."/>
            <person name="Nusbaum C."/>
            <person name="Birren B."/>
        </authorList>
    </citation>
    <scope>NUCLEOTIDE SEQUENCE [LARGE SCALE GENOMIC DNA]</scope>
    <source>
        <strain evidence="4 5">VS20</strain>
    </source>
</reference>
<name>T0R6H6_SAPDV</name>
<feature type="domain" description="CCDC81 HU" evidence="2">
    <location>
        <begin position="29"/>
        <end position="82"/>
    </location>
</feature>
<dbReference type="GeneID" id="19957734"/>
<dbReference type="PANTHER" id="PTHR14362:SF2">
    <property type="entry name" value="COILED-COIL DOMAIN-CONTAINING PROTEIN 81"/>
    <property type="match status" value="1"/>
</dbReference>
<evidence type="ECO:0000313" key="5">
    <source>
        <dbReference type="Proteomes" id="UP000030762"/>
    </source>
</evidence>
<dbReference type="InterPro" id="IPR040673">
    <property type="entry name" value="CCDC81_HU_dom_2"/>
</dbReference>
<dbReference type="InParanoid" id="T0R6H6"/>
<dbReference type="RefSeq" id="XP_008621462.1">
    <property type="nucleotide sequence ID" value="XM_008623240.1"/>
</dbReference>
<protein>
    <recommendedName>
        <fullName evidence="6">CCDC81 HU domain-containing protein</fullName>
    </recommendedName>
</protein>
<dbReference type="VEuPathDB" id="FungiDB:SDRG_17007"/>
<dbReference type="EMBL" id="JH767308">
    <property type="protein sequence ID" value="EQC25112.1"/>
    <property type="molecule type" value="Genomic_DNA"/>
</dbReference>
<gene>
    <name evidence="4" type="ORF">SDRG_17007</name>
</gene>
<dbReference type="AlphaFoldDB" id="T0R6H6"/>
<dbReference type="OrthoDB" id="125906at2759"/>
<accession>T0R6H6</accession>
<keyword evidence="5" id="KW-1185">Reference proteome</keyword>
<proteinExistence type="predicted"/>
<evidence type="ECO:0000259" key="3">
    <source>
        <dbReference type="Pfam" id="PF18289"/>
    </source>
</evidence>
<feature type="region of interest" description="Disordered" evidence="1">
    <location>
        <begin position="218"/>
        <end position="244"/>
    </location>
</feature>
<dbReference type="Pfam" id="PF18289">
    <property type="entry name" value="HU-CCDC81_euk_2"/>
    <property type="match status" value="1"/>
</dbReference>
<dbReference type="Pfam" id="PF14908">
    <property type="entry name" value="HU-CCDC81_euk_1"/>
    <property type="match status" value="1"/>
</dbReference>